<dbReference type="STRING" id="1353009.A0A1Y2ILE8"/>
<protein>
    <recommendedName>
        <fullName evidence="3">BTB domain-containing protein</fullName>
    </recommendedName>
</protein>
<accession>A0A1Y2ILE8</accession>
<evidence type="ECO:0008006" key="3">
    <source>
        <dbReference type="Google" id="ProtNLM"/>
    </source>
</evidence>
<reference evidence="1 2" key="1">
    <citation type="journal article" date="2015" name="Biotechnol. Biofuels">
        <title>Enhanced degradation of softwood versus hardwood by the white-rot fungus Pycnoporus coccineus.</title>
        <authorList>
            <person name="Couturier M."/>
            <person name="Navarro D."/>
            <person name="Chevret D."/>
            <person name="Henrissat B."/>
            <person name="Piumi F."/>
            <person name="Ruiz-Duenas F.J."/>
            <person name="Martinez A.T."/>
            <person name="Grigoriev I.V."/>
            <person name="Riley R."/>
            <person name="Lipzen A."/>
            <person name="Berrin J.G."/>
            <person name="Master E.R."/>
            <person name="Rosso M.N."/>
        </authorList>
    </citation>
    <scope>NUCLEOTIDE SEQUENCE [LARGE SCALE GENOMIC DNA]</scope>
    <source>
        <strain evidence="1 2">BRFM310</strain>
    </source>
</reference>
<evidence type="ECO:0000313" key="2">
    <source>
        <dbReference type="Proteomes" id="UP000193067"/>
    </source>
</evidence>
<keyword evidence="2" id="KW-1185">Reference proteome</keyword>
<dbReference type="Proteomes" id="UP000193067">
    <property type="component" value="Unassembled WGS sequence"/>
</dbReference>
<sequence>MPPSPDESVEVHHDPMFYSDHIVFLVENCLFKVPKRPFLENSTVFEDMFSLPANEASAEGDTDDKPIRLEGIQKEEFRSLMRAMFEPYYAQPKVGGGNLVPSIAVQELSMEEWIHVLKLTTMWECTALRAIAISKLTSLLEENNNEGVLVRWLCLAREYGVQQWVFPALHALARRAQAIQLEEVEPLGIATAIKLAEIRESYAPSSYNTGYHSVPSSSRMVHNFSSIIRKLFSQELAEAEKGGR</sequence>
<dbReference type="Gene3D" id="3.30.710.10">
    <property type="entry name" value="Potassium Channel Kv1.1, Chain A"/>
    <property type="match status" value="1"/>
</dbReference>
<evidence type="ECO:0000313" key="1">
    <source>
        <dbReference type="EMBL" id="OSD01463.1"/>
    </source>
</evidence>
<proteinExistence type="predicted"/>
<dbReference type="AlphaFoldDB" id="A0A1Y2ILE8"/>
<name>A0A1Y2ILE8_TRAC3</name>
<dbReference type="EMBL" id="KZ084111">
    <property type="protein sequence ID" value="OSD01463.1"/>
    <property type="molecule type" value="Genomic_DNA"/>
</dbReference>
<dbReference type="OrthoDB" id="3199068at2759"/>
<dbReference type="InterPro" id="IPR011333">
    <property type="entry name" value="SKP1/BTB/POZ_sf"/>
</dbReference>
<gene>
    <name evidence="1" type="ORF">PYCCODRAFT_1468633</name>
</gene>
<organism evidence="1 2">
    <name type="scientific">Trametes coccinea (strain BRFM310)</name>
    <name type="common">Pycnoporus coccineus</name>
    <dbReference type="NCBI Taxonomy" id="1353009"/>
    <lineage>
        <taxon>Eukaryota</taxon>
        <taxon>Fungi</taxon>
        <taxon>Dikarya</taxon>
        <taxon>Basidiomycota</taxon>
        <taxon>Agaricomycotina</taxon>
        <taxon>Agaricomycetes</taxon>
        <taxon>Polyporales</taxon>
        <taxon>Polyporaceae</taxon>
        <taxon>Trametes</taxon>
    </lineage>
</organism>